<name>A0A1M2VA04_TRAPU</name>
<protein>
    <submittedName>
        <fullName evidence="1">Uncharacterized protein</fullName>
    </submittedName>
</protein>
<gene>
    <name evidence="1" type="ORF">TRAPUB_4989</name>
</gene>
<dbReference type="AlphaFoldDB" id="A0A1M2VA04"/>
<reference evidence="1 2" key="1">
    <citation type="submission" date="2016-10" db="EMBL/GenBank/DDBJ databases">
        <title>Genome sequence of the basidiomycete white-rot fungus Trametes pubescens.</title>
        <authorList>
            <person name="Makela M.R."/>
            <person name="Granchi Z."/>
            <person name="Peng M."/>
            <person name="De Vries R.P."/>
            <person name="Grigoriev I."/>
            <person name="Riley R."/>
            <person name="Hilden K."/>
        </authorList>
    </citation>
    <scope>NUCLEOTIDE SEQUENCE [LARGE SCALE GENOMIC DNA]</scope>
    <source>
        <strain evidence="1 2">FBCC735</strain>
    </source>
</reference>
<evidence type="ECO:0000313" key="1">
    <source>
        <dbReference type="EMBL" id="OJT04355.1"/>
    </source>
</evidence>
<organism evidence="1 2">
    <name type="scientific">Trametes pubescens</name>
    <name type="common">White-rot fungus</name>
    <dbReference type="NCBI Taxonomy" id="154538"/>
    <lineage>
        <taxon>Eukaryota</taxon>
        <taxon>Fungi</taxon>
        <taxon>Dikarya</taxon>
        <taxon>Basidiomycota</taxon>
        <taxon>Agaricomycotina</taxon>
        <taxon>Agaricomycetes</taxon>
        <taxon>Polyporales</taxon>
        <taxon>Polyporaceae</taxon>
        <taxon>Trametes</taxon>
    </lineage>
</organism>
<dbReference type="OrthoDB" id="1638493at2759"/>
<evidence type="ECO:0000313" key="2">
    <source>
        <dbReference type="Proteomes" id="UP000184267"/>
    </source>
</evidence>
<accession>A0A1M2VA04</accession>
<sequence length="181" mass="20186">MLHDAFLSTSFYQSLKQTVSDMALTPCKLDLDVLPLDSVDMYGEPDKHSAYSLSGHVEIKLTPPTSLLYDPPASEERLLLESLVLTFEGQSELLTPETGYGACRLVQFSQELLQEGPVEVGHFWDENLRDPQRWLITFNIAVPGWLPPSCSTSFGDGVLEEPEVSYRLSAKATYRDMKPGS</sequence>
<dbReference type="STRING" id="154538.A0A1M2VA04"/>
<dbReference type="EMBL" id="MNAD01001548">
    <property type="protein sequence ID" value="OJT04355.1"/>
    <property type="molecule type" value="Genomic_DNA"/>
</dbReference>
<comment type="caution">
    <text evidence="1">The sequence shown here is derived from an EMBL/GenBank/DDBJ whole genome shotgun (WGS) entry which is preliminary data.</text>
</comment>
<keyword evidence="2" id="KW-1185">Reference proteome</keyword>
<dbReference type="Proteomes" id="UP000184267">
    <property type="component" value="Unassembled WGS sequence"/>
</dbReference>
<proteinExistence type="predicted"/>